<organism evidence="1 2">
    <name type="scientific">Juglans regia</name>
    <name type="common">English walnut</name>
    <dbReference type="NCBI Taxonomy" id="51240"/>
    <lineage>
        <taxon>Eukaryota</taxon>
        <taxon>Viridiplantae</taxon>
        <taxon>Streptophyta</taxon>
        <taxon>Embryophyta</taxon>
        <taxon>Tracheophyta</taxon>
        <taxon>Spermatophyta</taxon>
        <taxon>Magnoliopsida</taxon>
        <taxon>eudicotyledons</taxon>
        <taxon>Gunneridae</taxon>
        <taxon>Pentapetalae</taxon>
        <taxon>rosids</taxon>
        <taxon>fabids</taxon>
        <taxon>Fagales</taxon>
        <taxon>Juglandaceae</taxon>
        <taxon>Juglans</taxon>
    </lineage>
</organism>
<name>A0A2I4H0B3_JUGRE</name>
<dbReference type="InterPro" id="IPR003611">
    <property type="entry name" value="NUMOD3"/>
</dbReference>
<dbReference type="AlphaFoldDB" id="A0A2I4H0B3"/>
<accession>A0A2I4H0B3</accession>
<dbReference type="PANTHER" id="PTHR34199:SF1">
    <property type="entry name" value="HISTONE-LYSINE N-METHYLTRANSFERASE, H3 LYSINE-79 SPECIFIC-LIKE PROTEIN"/>
    <property type="match status" value="1"/>
</dbReference>
<dbReference type="Proteomes" id="UP000235220">
    <property type="component" value="Chromosome 2"/>
</dbReference>
<dbReference type="PANTHER" id="PTHR34199">
    <property type="entry name" value="NUMOD3 MOTIF FAMILY PROTEIN, EXPRESSED"/>
    <property type="match status" value="1"/>
</dbReference>
<dbReference type="GeneID" id="109012412"/>
<dbReference type="KEGG" id="jre:109012412"/>
<dbReference type="FunCoup" id="A0A2I4H0B3">
    <property type="interactions" value="877"/>
</dbReference>
<sequence>MRCHIISRQSPTTLPISGSRSVLFKGSSFLHHPNHFSMPLFVVRYAQCSANAVNLNNHVAVVKNMSSSLAFNRSFPRYNPFATLQINVGVGDAFNSSKCHQSKVSENLILGEDKVIGYIDSVEGIEDDKERQRRRKIGLANMGRVPWNKGKKHSAETCQRIKQRTIEALRDPKVRKKMSEHPRPHSDHIKAKISSSLRSIWQERLKLKWSRERFFCSWQESIAEAAKKGETDQLELEWDSYDKIKQEMVLQQHQWVVEKAKAKQVAKTRAEKIILSWAESIAKAAKKGGKNQQELDWDSYDKIKQEDVFRQLQRTAEKAKAKERKNIRARLAQKRKELQEKARARGEIEVKTHRKSKEDKDDLAVFQESNLKQRLTKIHKKKSINDQLADRGDTVASHFGALEKLNLEHIKREKTRREVSLADQIQAARKKKESLAREVVAAHTLITDPIEI</sequence>
<dbReference type="Gramene" id="Jr02_21050_p1">
    <property type="protein sequence ID" value="cds.Jr02_21050_p1"/>
    <property type="gene ID" value="Jr02_21050"/>
</dbReference>
<keyword evidence="1" id="KW-1185">Reference proteome</keyword>
<reference evidence="2" key="1">
    <citation type="submission" date="2025-08" db="UniProtKB">
        <authorList>
            <consortium name="RefSeq"/>
        </authorList>
    </citation>
    <scope>IDENTIFICATION</scope>
    <source>
        <tissue evidence="2">Leaves</tissue>
    </source>
</reference>
<gene>
    <name evidence="2" type="primary">LOC109012412</name>
</gene>
<evidence type="ECO:0000313" key="2">
    <source>
        <dbReference type="RefSeq" id="XP_018849579.1"/>
    </source>
</evidence>
<dbReference type="RefSeq" id="XP_018849579.1">
    <property type="nucleotide sequence ID" value="XM_018994034.2"/>
</dbReference>
<evidence type="ECO:0000313" key="1">
    <source>
        <dbReference type="Proteomes" id="UP000235220"/>
    </source>
</evidence>
<dbReference type="OrthoDB" id="6013at2759"/>
<protein>
    <submittedName>
        <fullName evidence="2">Uncharacterized protein LOC109012412 isoform X1</fullName>
    </submittedName>
</protein>
<proteinExistence type="predicted"/>
<dbReference type="Pfam" id="PF07460">
    <property type="entry name" value="NUMOD3"/>
    <property type="match status" value="1"/>
</dbReference>
<dbReference type="GO" id="GO:0003677">
    <property type="term" value="F:DNA binding"/>
    <property type="evidence" value="ECO:0007669"/>
    <property type="project" value="InterPro"/>
</dbReference>